<dbReference type="InterPro" id="IPR045533">
    <property type="entry name" value="GAAD"/>
</dbReference>
<evidence type="ECO:0000259" key="1">
    <source>
        <dbReference type="Pfam" id="PF00149"/>
    </source>
</evidence>
<dbReference type="Pfam" id="PF00149">
    <property type="entry name" value="Metallophos"/>
    <property type="match status" value="1"/>
</dbReference>
<dbReference type="PANTHER" id="PTHR31302">
    <property type="entry name" value="TRANSMEMBRANE PROTEIN WITH METALLOPHOSPHOESTERASE DOMAIN-RELATED"/>
    <property type="match status" value="1"/>
</dbReference>
<accession>A0ABY7MGS6</accession>
<dbReference type="InterPro" id="IPR029052">
    <property type="entry name" value="Metallo-depent_PP-like"/>
</dbReference>
<keyword evidence="4" id="KW-1185">Reference proteome</keyword>
<protein>
    <submittedName>
        <fullName evidence="3">Metallophosphoesterase</fullName>
    </submittedName>
</protein>
<dbReference type="InterPro" id="IPR004843">
    <property type="entry name" value="Calcineurin-like_PHP"/>
</dbReference>
<evidence type="ECO:0000259" key="2">
    <source>
        <dbReference type="Pfam" id="PF19976"/>
    </source>
</evidence>
<evidence type="ECO:0000313" key="4">
    <source>
        <dbReference type="Proteomes" id="UP001179614"/>
    </source>
</evidence>
<feature type="domain" description="Calcineurin-like phosphoesterase" evidence="1">
    <location>
        <begin position="2"/>
        <end position="244"/>
    </location>
</feature>
<dbReference type="RefSeq" id="WP_270162900.1">
    <property type="nucleotide sequence ID" value="NZ_CP089391.1"/>
</dbReference>
<sequence length="423" mass="47968">MSDIHFRHPVCNSESDPDRPFRTRLIQDARERVKTLGPVEAILVGGDIAFAGKPEEYQAALKWLFELADACGCDHSRIYVIPGNHDVDQDIIKKDVSVQNAQRAIMIAANKERELLRQLQHAETGPALLRPIRAYNDFAGRFSAAIFAPERVFWKADLPLAEGVTLRIHGLNSTILSGSHMPEGRNDVERDLYVEPRQTALDPVDNVVNLVMCHHPPDWLTDADRFTDDVKNRASVHLFGHKHRQRIDRDPNYVTFSAGAVNPDRQEKGWSPGYNLIRLAVKAETAGEPKLAVEAYLLEWQMSPEGFRPILDYGKDVHLWDVRLRNIHPVPPAAAVAAAPPVANRPSDGMEAVMSEDRARSIVLRFWNLDMSDRRDISRKLKLIEPAEANLPLAERFGRALLRAGERRQLDELDREIQKREKR</sequence>
<dbReference type="SUPFAM" id="SSF56300">
    <property type="entry name" value="Metallo-dependent phosphatases"/>
    <property type="match status" value="1"/>
</dbReference>
<proteinExistence type="predicted"/>
<feature type="domain" description="GTPase-associated adaptor" evidence="2">
    <location>
        <begin position="360"/>
        <end position="419"/>
    </location>
</feature>
<reference evidence="3" key="1">
    <citation type="submission" date="2021-12" db="EMBL/GenBank/DDBJ databases">
        <title>Bradyrhizobium xenonodulans sp. nov.</title>
        <authorList>
            <person name="Claassens R."/>
            <person name="Venter S.N."/>
            <person name="Beukes C.W."/>
            <person name="Stepkowski T."/>
            <person name="Steenkamp E.T."/>
        </authorList>
    </citation>
    <scope>NUCLEOTIDE SEQUENCE</scope>
    <source>
        <strain evidence="3">14AB</strain>
    </source>
</reference>
<dbReference type="Gene3D" id="3.60.21.10">
    <property type="match status" value="1"/>
</dbReference>
<gene>
    <name evidence="3" type="ORF">I3J27_32145</name>
</gene>
<name>A0ABY7MGS6_9BRAD</name>
<dbReference type="Pfam" id="PF19976">
    <property type="entry name" value="GAAD"/>
    <property type="match status" value="1"/>
</dbReference>
<dbReference type="Proteomes" id="UP001179614">
    <property type="component" value="Chromosome"/>
</dbReference>
<evidence type="ECO:0000313" key="3">
    <source>
        <dbReference type="EMBL" id="WBL77625.1"/>
    </source>
</evidence>
<dbReference type="EMBL" id="CP089391">
    <property type="protein sequence ID" value="WBL77625.1"/>
    <property type="molecule type" value="Genomic_DNA"/>
</dbReference>
<dbReference type="InterPro" id="IPR051158">
    <property type="entry name" value="Metallophosphoesterase_sf"/>
</dbReference>
<organism evidence="3 4">
    <name type="scientific">Bradyrhizobium xenonodulans</name>
    <dbReference type="NCBI Taxonomy" id="2736875"/>
    <lineage>
        <taxon>Bacteria</taxon>
        <taxon>Pseudomonadati</taxon>
        <taxon>Pseudomonadota</taxon>
        <taxon>Alphaproteobacteria</taxon>
        <taxon>Hyphomicrobiales</taxon>
        <taxon>Nitrobacteraceae</taxon>
        <taxon>Bradyrhizobium</taxon>
    </lineage>
</organism>
<dbReference type="PANTHER" id="PTHR31302:SF0">
    <property type="entry name" value="TRANSMEMBRANE PROTEIN WITH METALLOPHOSPHOESTERASE DOMAIN"/>
    <property type="match status" value="1"/>
</dbReference>